<keyword evidence="3" id="KW-0808">Transferase</keyword>
<evidence type="ECO:0000256" key="1">
    <source>
        <dbReference type="ARBA" id="ARBA00005755"/>
    </source>
</evidence>
<organism evidence="10 11">
    <name type="scientific">Meloidogyne incognita</name>
    <name type="common">Southern root-knot nematode worm</name>
    <name type="synonym">Oxyuris incognita</name>
    <dbReference type="NCBI Taxonomy" id="6306"/>
    <lineage>
        <taxon>Eukaryota</taxon>
        <taxon>Metazoa</taxon>
        <taxon>Ecdysozoa</taxon>
        <taxon>Nematoda</taxon>
        <taxon>Chromadorea</taxon>
        <taxon>Rhabditida</taxon>
        <taxon>Tylenchina</taxon>
        <taxon>Tylenchomorpha</taxon>
        <taxon>Tylenchoidea</taxon>
        <taxon>Meloidogynidae</taxon>
        <taxon>Meloidogyninae</taxon>
        <taxon>Meloidogyne</taxon>
        <taxon>Meloidogyne incognita group</taxon>
    </lineage>
</organism>
<dbReference type="InterPro" id="IPR036397">
    <property type="entry name" value="RNaseH_sf"/>
</dbReference>
<sequence length="165" mass="18812">MINCGVSPLSKQNGKSCTICGSNRSITFSHRPFTQTTVDQKIVTPTPLKEFIDWILFKLNPQYTTMAFSHNGGRYDMIMVFKEIYLKGVVPSMIRRGNKLYELKIPRNNKCNEVIFRDSFNLCPVALGKLVGAFGLQITEKQFFPHLANIPENYNKILPQLPPKN</sequence>
<dbReference type="GO" id="GO:0000166">
    <property type="term" value="F:nucleotide binding"/>
    <property type="evidence" value="ECO:0007669"/>
    <property type="project" value="InterPro"/>
</dbReference>
<evidence type="ECO:0000256" key="2">
    <source>
        <dbReference type="ARBA" id="ARBA00012417"/>
    </source>
</evidence>
<dbReference type="InterPro" id="IPR004868">
    <property type="entry name" value="DNA-dir_DNA_pol_B_mt/vir"/>
</dbReference>
<dbReference type="InterPro" id="IPR012337">
    <property type="entry name" value="RNaseH-like_sf"/>
</dbReference>
<dbReference type="Pfam" id="PF03175">
    <property type="entry name" value="DNA_pol_B_2"/>
    <property type="match status" value="1"/>
</dbReference>
<comment type="catalytic activity">
    <reaction evidence="8">
        <text>DNA(n) + a 2'-deoxyribonucleoside 5'-triphosphate = DNA(n+1) + diphosphate</text>
        <dbReference type="Rhea" id="RHEA:22508"/>
        <dbReference type="Rhea" id="RHEA-COMP:17339"/>
        <dbReference type="Rhea" id="RHEA-COMP:17340"/>
        <dbReference type="ChEBI" id="CHEBI:33019"/>
        <dbReference type="ChEBI" id="CHEBI:61560"/>
        <dbReference type="ChEBI" id="CHEBI:173112"/>
        <dbReference type="EC" id="2.7.7.7"/>
    </reaction>
</comment>
<dbReference type="GO" id="GO:0006260">
    <property type="term" value="P:DNA replication"/>
    <property type="evidence" value="ECO:0007669"/>
    <property type="project" value="UniProtKB-KW"/>
</dbReference>
<dbReference type="GO" id="GO:0003677">
    <property type="term" value="F:DNA binding"/>
    <property type="evidence" value="ECO:0007669"/>
    <property type="project" value="UniProtKB-KW"/>
</dbReference>
<evidence type="ECO:0000259" key="9">
    <source>
        <dbReference type="Pfam" id="PF03175"/>
    </source>
</evidence>
<keyword evidence="7" id="KW-0238">DNA-binding</keyword>
<keyword evidence="4" id="KW-0548">Nucleotidyltransferase</keyword>
<accession>A0A914NVN9</accession>
<comment type="similarity">
    <text evidence="1">Belongs to the DNA polymerase type-B family.</text>
</comment>
<proteinExistence type="inferred from homology"/>
<dbReference type="WBParaSite" id="Minc3s11303g44789">
    <property type="protein sequence ID" value="Minc3s11303g44789"/>
    <property type="gene ID" value="Minc3s11303g44789"/>
</dbReference>
<evidence type="ECO:0000256" key="5">
    <source>
        <dbReference type="ARBA" id="ARBA00022705"/>
    </source>
</evidence>
<dbReference type="AlphaFoldDB" id="A0A914NVN9"/>
<name>A0A914NVN9_MELIC</name>
<dbReference type="Proteomes" id="UP000887563">
    <property type="component" value="Unplaced"/>
</dbReference>
<keyword evidence="5" id="KW-0235">DNA replication</keyword>
<reference evidence="11" key="1">
    <citation type="submission" date="2022-11" db="UniProtKB">
        <authorList>
            <consortium name="WormBaseParasite"/>
        </authorList>
    </citation>
    <scope>IDENTIFICATION</scope>
</reference>
<evidence type="ECO:0000256" key="3">
    <source>
        <dbReference type="ARBA" id="ARBA00022679"/>
    </source>
</evidence>
<dbReference type="SUPFAM" id="SSF53098">
    <property type="entry name" value="Ribonuclease H-like"/>
    <property type="match status" value="1"/>
</dbReference>
<evidence type="ECO:0000256" key="7">
    <source>
        <dbReference type="ARBA" id="ARBA00023125"/>
    </source>
</evidence>
<evidence type="ECO:0000256" key="6">
    <source>
        <dbReference type="ARBA" id="ARBA00022932"/>
    </source>
</evidence>
<dbReference type="PANTHER" id="PTHR33568">
    <property type="entry name" value="DNA POLYMERASE"/>
    <property type="match status" value="1"/>
</dbReference>
<evidence type="ECO:0000256" key="8">
    <source>
        <dbReference type="ARBA" id="ARBA00049244"/>
    </source>
</evidence>
<feature type="domain" description="DNA-directed DNA polymerase family B mitochondria/virus" evidence="9">
    <location>
        <begin position="68"/>
        <end position="148"/>
    </location>
</feature>
<dbReference type="PANTHER" id="PTHR33568:SF3">
    <property type="entry name" value="DNA-DIRECTED DNA POLYMERASE"/>
    <property type="match status" value="1"/>
</dbReference>
<evidence type="ECO:0000256" key="4">
    <source>
        <dbReference type="ARBA" id="ARBA00022695"/>
    </source>
</evidence>
<keyword evidence="6" id="KW-0239">DNA-directed DNA polymerase</keyword>
<evidence type="ECO:0000313" key="11">
    <source>
        <dbReference type="WBParaSite" id="Minc3s11303g44789"/>
    </source>
</evidence>
<keyword evidence="10" id="KW-1185">Reference proteome</keyword>
<evidence type="ECO:0000313" key="10">
    <source>
        <dbReference type="Proteomes" id="UP000887563"/>
    </source>
</evidence>
<dbReference type="EC" id="2.7.7.7" evidence="2"/>
<dbReference type="GO" id="GO:0003887">
    <property type="term" value="F:DNA-directed DNA polymerase activity"/>
    <property type="evidence" value="ECO:0007669"/>
    <property type="project" value="UniProtKB-KW"/>
</dbReference>
<protein>
    <recommendedName>
        <fullName evidence="2">DNA-directed DNA polymerase</fullName>
        <ecNumber evidence="2">2.7.7.7</ecNumber>
    </recommendedName>
</protein>
<dbReference type="Gene3D" id="3.30.420.10">
    <property type="entry name" value="Ribonuclease H-like superfamily/Ribonuclease H"/>
    <property type="match status" value="1"/>
</dbReference>